<accession>A0A1X7U8G3</accession>
<dbReference type="PANTHER" id="PTHR37984">
    <property type="entry name" value="PROTEIN CBG26694"/>
    <property type="match status" value="1"/>
</dbReference>
<dbReference type="InterPro" id="IPR036397">
    <property type="entry name" value="RNaseH_sf"/>
</dbReference>
<dbReference type="STRING" id="400682.A0A1X7U8G3"/>
<reference evidence="1" key="1">
    <citation type="submission" date="2017-05" db="UniProtKB">
        <authorList>
            <consortium name="EnsemblMetazoa"/>
        </authorList>
    </citation>
    <scope>IDENTIFICATION</scope>
</reference>
<dbReference type="InterPro" id="IPR050951">
    <property type="entry name" value="Retrovirus_Pol_polyprotein"/>
</dbReference>
<dbReference type="GO" id="GO:0003676">
    <property type="term" value="F:nucleic acid binding"/>
    <property type="evidence" value="ECO:0007669"/>
    <property type="project" value="InterPro"/>
</dbReference>
<protein>
    <submittedName>
        <fullName evidence="1">Uncharacterized protein</fullName>
    </submittedName>
</protein>
<proteinExistence type="predicted"/>
<dbReference type="EnsemblMetazoa" id="Aqu2.1.24060_001">
    <property type="protein sequence ID" value="Aqu2.1.24060_001"/>
    <property type="gene ID" value="Aqu2.1.24060"/>
</dbReference>
<sequence length="141" mass="16698">MLRKVLEGEKNCNHMIPYVLFAYGEVPQLTFGFSPYERLYGREVRGPLDVVKEQWIHSTEFETDTLSFVMDTRERIESIRGIVKENARAVQAKQKMYYDQRSREINFEVRDKVLLLLPSSTRKFVANWQKDVGIQLCVDYR</sequence>
<evidence type="ECO:0000313" key="1">
    <source>
        <dbReference type="EnsemblMetazoa" id="Aqu2.1.24060_001"/>
    </source>
</evidence>
<dbReference type="AlphaFoldDB" id="A0A1X7U8G3"/>
<dbReference type="Gene3D" id="3.30.420.10">
    <property type="entry name" value="Ribonuclease H-like superfamily/Ribonuclease H"/>
    <property type="match status" value="1"/>
</dbReference>
<name>A0A1X7U8G3_AMPQE</name>
<dbReference type="eggNOG" id="KOG0017">
    <property type="taxonomic scope" value="Eukaryota"/>
</dbReference>
<dbReference type="PANTHER" id="PTHR37984:SF15">
    <property type="entry name" value="INTEGRASE CATALYTIC DOMAIN-CONTAINING PROTEIN"/>
    <property type="match status" value="1"/>
</dbReference>
<organism evidence="1">
    <name type="scientific">Amphimedon queenslandica</name>
    <name type="common">Sponge</name>
    <dbReference type="NCBI Taxonomy" id="400682"/>
    <lineage>
        <taxon>Eukaryota</taxon>
        <taxon>Metazoa</taxon>
        <taxon>Porifera</taxon>
        <taxon>Demospongiae</taxon>
        <taxon>Heteroscleromorpha</taxon>
        <taxon>Haplosclerida</taxon>
        <taxon>Niphatidae</taxon>
        <taxon>Amphimedon</taxon>
    </lineage>
</organism>
<dbReference type="OMA" id="MERGCEC"/>
<dbReference type="InParanoid" id="A0A1X7U8G3"/>